<feature type="compositionally biased region" description="Polar residues" evidence="1">
    <location>
        <begin position="229"/>
        <end position="239"/>
    </location>
</feature>
<feature type="region of interest" description="Disordered" evidence="1">
    <location>
        <begin position="325"/>
        <end position="347"/>
    </location>
</feature>
<keyword evidence="3" id="KW-1185">Reference proteome</keyword>
<gene>
    <name evidence="2" type="ORF">FCC1311_004672</name>
</gene>
<feature type="compositionally biased region" description="Low complexity" evidence="1">
    <location>
        <begin position="325"/>
        <end position="334"/>
    </location>
</feature>
<dbReference type="AlphaFoldDB" id="A0A2R5G1R3"/>
<protein>
    <submittedName>
        <fullName evidence="2">Uncharacterized protein</fullName>
    </submittedName>
</protein>
<organism evidence="2 3">
    <name type="scientific">Hondaea fermentalgiana</name>
    <dbReference type="NCBI Taxonomy" id="2315210"/>
    <lineage>
        <taxon>Eukaryota</taxon>
        <taxon>Sar</taxon>
        <taxon>Stramenopiles</taxon>
        <taxon>Bigyra</taxon>
        <taxon>Labyrinthulomycetes</taxon>
        <taxon>Thraustochytrida</taxon>
        <taxon>Thraustochytriidae</taxon>
        <taxon>Hondaea</taxon>
    </lineage>
</organism>
<dbReference type="Proteomes" id="UP000241890">
    <property type="component" value="Unassembled WGS sequence"/>
</dbReference>
<feature type="compositionally biased region" description="Basic residues" evidence="1">
    <location>
        <begin position="168"/>
        <end position="179"/>
    </location>
</feature>
<evidence type="ECO:0000256" key="1">
    <source>
        <dbReference type="SAM" id="MobiDB-lite"/>
    </source>
</evidence>
<reference evidence="2 3" key="1">
    <citation type="submission" date="2017-12" db="EMBL/GenBank/DDBJ databases">
        <title>Sequencing, de novo assembly and annotation of complete genome of a new Thraustochytrid species, strain FCC1311.</title>
        <authorList>
            <person name="Sedici K."/>
            <person name="Godart F."/>
            <person name="Aiese Cigliano R."/>
            <person name="Sanseverino W."/>
            <person name="Barakat M."/>
            <person name="Ortet P."/>
            <person name="Marechal E."/>
            <person name="Cagnac O."/>
            <person name="Amato A."/>
        </authorList>
    </citation>
    <scope>NUCLEOTIDE SEQUENCE [LARGE SCALE GENOMIC DNA]</scope>
</reference>
<comment type="caution">
    <text evidence="2">The sequence shown here is derived from an EMBL/GenBank/DDBJ whole genome shotgun (WGS) entry which is preliminary data.</text>
</comment>
<evidence type="ECO:0000313" key="3">
    <source>
        <dbReference type="Proteomes" id="UP000241890"/>
    </source>
</evidence>
<name>A0A2R5G1R3_9STRA</name>
<dbReference type="InParanoid" id="A0A2R5G1R3"/>
<feature type="region of interest" description="Disordered" evidence="1">
    <location>
        <begin position="141"/>
        <end position="245"/>
    </location>
</feature>
<dbReference type="EMBL" id="BEYU01000005">
    <property type="protein sequence ID" value="GBG24249.1"/>
    <property type="molecule type" value="Genomic_DNA"/>
</dbReference>
<feature type="compositionally biased region" description="Low complexity" evidence="1">
    <location>
        <begin position="150"/>
        <end position="167"/>
    </location>
</feature>
<evidence type="ECO:0000313" key="2">
    <source>
        <dbReference type="EMBL" id="GBG24249.1"/>
    </source>
</evidence>
<sequence length="411" mass="46089">MSSSDLILGTAESLRAPNAKQSLTTCLDVLVKAFQLERADMLLKHGSAISEEMLAVHAESEKTRLLMIAGQLSNCGFYGSAHLDQASNTQLECVGVPQNIIKRIREVLAKRKVGLPVMPNPFHEHVRRIALQSHRLSSNKIRLKAKAAARNKANANNNNNNNNNNNTAKKRKNNRKRPHGSVGSPSNDEEDPSPFKKWVSTQAQRRGLDARRYGSRPEFAIKDEALKTVPSQSSPTLTPFGNGAHMMFTPEQLRAIASMQAQQHHHQQQQQHQQLQQQIQQQLLQQLQRHQQQLQMQQQQQEQQSQPDISIQQLEQLRKRLQEQQQLLQQQQQQSPSNLQKTGSTPDSTAFLQSLAASTMQQQAKRQKSEQPMNPTEILAKTLEASKGGNQKQSAEALAALASAALFLRCY</sequence>
<accession>A0A2R5G1R3</accession>
<feature type="compositionally biased region" description="Polar residues" evidence="1">
    <location>
        <begin position="335"/>
        <end position="347"/>
    </location>
</feature>
<proteinExistence type="predicted"/>